<dbReference type="InterPro" id="IPR029058">
    <property type="entry name" value="AB_hydrolase_fold"/>
</dbReference>
<dbReference type="InterPro" id="IPR019826">
    <property type="entry name" value="Carboxylesterase_B_AS"/>
</dbReference>
<name>A0A0D8BA52_9ACTN</name>
<dbReference type="AlphaFoldDB" id="A0A0D8BA52"/>
<evidence type="ECO:0000256" key="5">
    <source>
        <dbReference type="SAM" id="MobiDB-lite"/>
    </source>
</evidence>
<dbReference type="EC" id="3.1.1.-" evidence="4"/>
<evidence type="ECO:0000256" key="3">
    <source>
        <dbReference type="ARBA" id="ARBA00023157"/>
    </source>
</evidence>
<evidence type="ECO:0000313" key="8">
    <source>
        <dbReference type="Proteomes" id="UP000032545"/>
    </source>
</evidence>
<dbReference type="PANTHER" id="PTHR43918:SF4">
    <property type="entry name" value="CARBOXYLIC ESTER HYDROLASE"/>
    <property type="match status" value="1"/>
</dbReference>
<dbReference type="PROSITE" id="PS00122">
    <property type="entry name" value="CARBOXYLESTERASE_B_1"/>
    <property type="match status" value="1"/>
</dbReference>
<dbReference type="PRINTS" id="PR00878">
    <property type="entry name" value="CHOLNESTRASE"/>
</dbReference>
<evidence type="ECO:0000256" key="1">
    <source>
        <dbReference type="ARBA" id="ARBA00005964"/>
    </source>
</evidence>
<keyword evidence="2 4" id="KW-0378">Hydrolase</keyword>
<dbReference type="SUPFAM" id="SSF53474">
    <property type="entry name" value="alpha/beta-Hydrolases"/>
    <property type="match status" value="1"/>
</dbReference>
<feature type="domain" description="Carboxylesterase type B" evidence="6">
    <location>
        <begin position="4"/>
        <end position="505"/>
    </location>
</feature>
<keyword evidence="3" id="KW-1015">Disulfide bond</keyword>
<evidence type="ECO:0000256" key="4">
    <source>
        <dbReference type="RuleBase" id="RU361235"/>
    </source>
</evidence>
<dbReference type="Proteomes" id="UP000032545">
    <property type="component" value="Unassembled WGS sequence"/>
</dbReference>
<accession>A0A0D8BA52</accession>
<proteinExistence type="inferred from homology"/>
<organism evidence="7 8">
    <name type="scientific">Frankia torreyi</name>
    <dbReference type="NCBI Taxonomy" id="1856"/>
    <lineage>
        <taxon>Bacteria</taxon>
        <taxon>Bacillati</taxon>
        <taxon>Actinomycetota</taxon>
        <taxon>Actinomycetes</taxon>
        <taxon>Frankiales</taxon>
        <taxon>Frankiaceae</taxon>
        <taxon>Frankia</taxon>
    </lineage>
</organism>
<reference evidence="7 8" key="2">
    <citation type="journal article" date="2016" name="Genome Announc.">
        <title>Permanent Draft Genome Sequences for Two Variants of Frankia sp. Strain CpI1, the First Frankia Strain Isolated from Root Nodules of Comptonia peregrina.</title>
        <authorList>
            <person name="Oshone R."/>
            <person name="Hurst S.G.IV."/>
            <person name="Abebe-Akele F."/>
            <person name="Simpson S."/>
            <person name="Morris K."/>
            <person name="Thomas W.K."/>
            <person name="Tisa L.S."/>
        </authorList>
    </citation>
    <scope>NUCLEOTIDE SEQUENCE [LARGE SCALE GENOMIC DNA]</scope>
    <source>
        <strain evidence="8">CpI1-S</strain>
    </source>
</reference>
<evidence type="ECO:0000259" key="6">
    <source>
        <dbReference type="Pfam" id="PF00135"/>
    </source>
</evidence>
<reference evidence="8" key="1">
    <citation type="submission" date="2015-02" db="EMBL/GenBank/DDBJ databases">
        <title>Draft Genome of Frankia sp. CpI1-S.</title>
        <authorList>
            <person name="Oshone R.T."/>
            <person name="Ngom M."/>
            <person name="Ghodhbane-Gtari F."/>
            <person name="Gtari M."/>
            <person name="Morris K."/>
            <person name="Thomas K."/>
            <person name="Sen A."/>
            <person name="Tisa L.S."/>
        </authorList>
    </citation>
    <scope>NUCLEOTIDE SEQUENCE [LARGE SCALE GENOMIC DNA]</scope>
    <source>
        <strain evidence="8">CpI1-S</strain>
    </source>
</reference>
<comment type="similarity">
    <text evidence="1 4">Belongs to the type-B carboxylesterase/lipase family.</text>
</comment>
<dbReference type="RefSeq" id="WP_044887192.1">
    <property type="nucleotide sequence ID" value="NZ_JYFN01000046.1"/>
</dbReference>
<dbReference type="PANTHER" id="PTHR43918">
    <property type="entry name" value="ACETYLCHOLINESTERASE"/>
    <property type="match status" value="1"/>
</dbReference>
<dbReference type="InterPro" id="IPR002018">
    <property type="entry name" value="CarbesteraseB"/>
</dbReference>
<dbReference type="GO" id="GO:0004104">
    <property type="term" value="F:cholinesterase activity"/>
    <property type="evidence" value="ECO:0007669"/>
    <property type="project" value="InterPro"/>
</dbReference>
<feature type="region of interest" description="Disordered" evidence="5">
    <location>
        <begin position="53"/>
        <end position="77"/>
    </location>
</feature>
<gene>
    <name evidence="7" type="ORF">FF36_04671</name>
</gene>
<sequence length="532" mass="55643">MPDIVIETSSGRIRGTTTPAGVHVFKGIPYGGSVAGANRFQPARPPEPWTGVRDALSYGPTAPQARPAEAGGGGAADPAATARMAPFLTFLHGLAGDEPAQDEDCLVLNVWTGGVDQQRARAVLVWLHGGAFSTGSGSWPLYDGTALAARGDAVVVTINHRLGPLGFLHLGELAGDRYRDAGNAGMLDIVLALRWVRENIAGFGGDPNRVLVFGDSGGASKTSILLGMPAAKGLFHRAAVMSGPLIRSCPADVATANAEELLGRLGIAPADVAKLHDVPAELLIKEAESIGVPIDSGLAGAAGSEQFMPFQAVVDGHVLPAHPMDPQASPLGADVPVLVGSTRDDMKMIMLGMPWFGSLDDAGLATLAGGMFGAAGPEFVRAYRAERPDATPSELACAFVTDRVMWWGGIDWAQRKIAAAGAPVYVYRFDFATPALGGILGATHGGEIPFVFDNYPLTPMAGERPENANVARAISEAFVRFAQEGVPDHPGLPTWSPYTLDGRATMIFDAVSRVDDDPRRAIRELHARVSAG</sequence>
<dbReference type="PATRIC" id="fig|1502723.3.peg.4629"/>
<comment type="caution">
    <text evidence="7">The sequence shown here is derived from an EMBL/GenBank/DDBJ whole genome shotgun (WGS) entry which is preliminary data.</text>
</comment>
<evidence type="ECO:0000256" key="2">
    <source>
        <dbReference type="ARBA" id="ARBA00022801"/>
    </source>
</evidence>
<evidence type="ECO:0000313" key="7">
    <source>
        <dbReference type="EMBL" id="KJE20990.1"/>
    </source>
</evidence>
<dbReference type="EMBL" id="JYFN01000046">
    <property type="protein sequence ID" value="KJE20990.1"/>
    <property type="molecule type" value="Genomic_DNA"/>
</dbReference>
<dbReference type="InterPro" id="IPR050654">
    <property type="entry name" value="AChE-related_enzymes"/>
</dbReference>
<dbReference type="OrthoDB" id="3199405at2"/>
<keyword evidence="8" id="KW-1185">Reference proteome</keyword>
<protein>
    <recommendedName>
        <fullName evidence="4">Carboxylic ester hydrolase</fullName>
        <ecNumber evidence="4">3.1.1.-</ecNumber>
    </recommendedName>
</protein>
<dbReference type="InterPro" id="IPR000997">
    <property type="entry name" value="Cholinesterase"/>
</dbReference>
<dbReference type="ESTHER" id="9actn-a0a0d8ba52">
    <property type="family name" value="Carb_B_Bacteria"/>
</dbReference>
<dbReference type="Gene3D" id="3.40.50.1820">
    <property type="entry name" value="alpha/beta hydrolase"/>
    <property type="match status" value="1"/>
</dbReference>
<dbReference type="Pfam" id="PF00135">
    <property type="entry name" value="COesterase"/>
    <property type="match status" value="1"/>
</dbReference>